<comment type="subcellular location">
    <subcellularLocation>
        <location evidence="1 9">Cell inner membrane</location>
        <topology evidence="1 9">Multi-pass membrane protein</topology>
    </subcellularLocation>
</comment>
<evidence type="ECO:0000256" key="3">
    <source>
        <dbReference type="ARBA" id="ARBA00022448"/>
    </source>
</evidence>
<feature type="transmembrane region" description="Helical" evidence="9">
    <location>
        <begin position="537"/>
        <end position="555"/>
    </location>
</feature>
<dbReference type="Gene3D" id="3.30.70.1440">
    <property type="entry name" value="Multidrug efflux transporter AcrB pore domain"/>
    <property type="match status" value="1"/>
</dbReference>
<dbReference type="InterPro" id="IPR027463">
    <property type="entry name" value="AcrB_DN_DC_subdom"/>
</dbReference>
<protein>
    <recommendedName>
        <fullName evidence="9">Efflux pump membrane transporter</fullName>
    </recommendedName>
</protein>
<keyword evidence="5 9" id="KW-0997">Cell inner membrane</keyword>
<feature type="transmembrane region" description="Helical" evidence="9">
    <location>
        <begin position="869"/>
        <end position="888"/>
    </location>
</feature>
<dbReference type="Gene3D" id="3.30.2090.10">
    <property type="entry name" value="Multidrug efflux transporter AcrB TolC docking domain, DN and DC subdomains"/>
    <property type="match status" value="2"/>
</dbReference>
<feature type="transmembrane region" description="Helical" evidence="9">
    <location>
        <begin position="435"/>
        <end position="461"/>
    </location>
</feature>
<feature type="transmembrane region" description="Helical" evidence="9">
    <location>
        <begin position="473"/>
        <end position="498"/>
    </location>
</feature>
<dbReference type="PANTHER" id="PTHR32063">
    <property type="match status" value="1"/>
</dbReference>
<dbReference type="EMBL" id="JACCFH010000001">
    <property type="protein sequence ID" value="NYG34682.1"/>
    <property type="molecule type" value="Genomic_DNA"/>
</dbReference>
<evidence type="ECO:0000256" key="5">
    <source>
        <dbReference type="ARBA" id="ARBA00022519"/>
    </source>
</evidence>
<dbReference type="GO" id="GO:0005886">
    <property type="term" value="C:plasma membrane"/>
    <property type="evidence" value="ECO:0007669"/>
    <property type="project" value="UniProtKB-SubCell"/>
</dbReference>
<dbReference type="Gene3D" id="1.20.1640.10">
    <property type="entry name" value="Multidrug efflux transporter AcrB transmembrane domain"/>
    <property type="match status" value="2"/>
</dbReference>
<proteinExistence type="inferred from homology"/>
<dbReference type="PRINTS" id="PR00702">
    <property type="entry name" value="ACRIFLAVINRP"/>
</dbReference>
<feature type="transmembrane region" description="Helical" evidence="9">
    <location>
        <begin position="393"/>
        <end position="414"/>
    </location>
</feature>
<accession>A0A7Y9R439</accession>
<dbReference type="InterPro" id="IPR001036">
    <property type="entry name" value="Acrflvin-R"/>
</dbReference>
<evidence type="ECO:0000256" key="9">
    <source>
        <dbReference type="RuleBase" id="RU364070"/>
    </source>
</evidence>
<dbReference type="FunFam" id="3.30.70.1430:FF:000001">
    <property type="entry name" value="Efflux pump membrane transporter"/>
    <property type="match status" value="1"/>
</dbReference>
<dbReference type="Proteomes" id="UP000518288">
    <property type="component" value="Unassembled WGS sequence"/>
</dbReference>
<feature type="transmembrane region" description="Helical" evidence="9">
    <location>
        <begin position="965"/>
        <end position="986"/>
    </location>
</feature>
<evidence type="ECO:0000256" key="2">
    <source>
        <dbReference type="ARBA" id="ARBA00010942"/>
    </source>
</evidence>
<feature type="transmembrane region" description="Helical" evidence="9">
    <location>
        <begin position="921"/>
        <end position="944"/>
    </location>
</feature>
<dbReference type="NCBIfam" id="TIGR00915">
    <property type="entry name" value="2A0602"/>
    <property type="match status" value="1"/>
</dbReference>
<evidence type="ECO:0000313" key="10">
    <source>
        <dbReference type="EMBL" id="NYG34682.1"/>
    </source>
</evidence>
<dbReference type="SUPFAM" id="SSF82866">
    <property type="entry name" value="Multidrug efflux transporter AcrB transmembrane domain"/>
    <property type="match status" value="2"/>
</dbReference>
<name>A0A7Y9R439_9BURK</name>
<dbReference type="SUPFAM" id="SSF82714">
    <property type="entry name" value="Multidrug efflux transporter AcrB TolC docking domain, DN and DC subdomains"/>
    <property type="match status" value="2"/>
</dbReference>
<feature type="transmembrane region" description="Helical" evidence="9">
    <location>
        <begin position="895"/>
        <end position="915"/>
    </location>
</feature>
<dbReference type="RefSeq" id="WP_179635292.1">
    <property type="nucleotide sequence ID" value="NZ_JACCFH010000001.1"/>
</dbReference>
<sequence>MSSKFFIDRPIFAWVIALFIVVLGTAAITKLPVSQYPTVAPPSIVITTAYPGASAQVLESSVLAVIEQELNGAPNLIYMESSADANGGGQITVTFEPGTDVAIAQIEVQNRLSRATPRLPSAVTQQGVRVDKARSNFLLFVMLTSKNPAYDPVALGDYAARNIQPELLRVPGVGQAQLFGTERAMRVWIDPGKLVGLGLTPADVTSAIRAQNLQVSAGTVGGLPNLATQTNFATVTVGGQLTTVAEFGQVIVRANADGSTVRLKDVARIELGGQTYASSSRLNGVTATGIGVQLAPSGNALATAKAIKARMAELSAFFPEGVSYEVPYDSSKFVSISIEQVIKTLIEAVALVFLVMLLFLQNIRYTLIPTIVVPVALLGTFAVMLVAGFSINVLTLFGMVLAIGILVDDAIVVVENVERLMAEEGLSPVEATRKAMGQITGAIIGITVVLVSVFVPMAFFAGSVGNIYRQFSLSMVASMLFSALLALTLTPALCATLLKPVDPGHHEKRGFFGWFNRGFKRTTHGYEGLVARIIRKAGRYLVIYAAVLAAVGFMYTKLPTSFLPNEDQGYLIVNVQLPPGATLSRTEAVMQQVEGFFLKQPEVDKVVGVLGFSFSGSGQNAALAFVPLKDWSERQGPQHSAQAVAGRAFGALMGVRDAFIFPLSPPPIPELGNATGFTFRLQDRTGQGHDALLAARNQLLGMAGQSKVLAGVRPDGLEDAPQLRLEIDRERAAAQGVSYDSIASVLATAFGSTYVNDFPNQGRLQRVIVQAEAAARMQPEDLLKLYVPNSKGQQVPISAFATTRWVTGPVQMVRYNGYPAMKISGDAAKGASTGDAMLEMERLASQLPPGFGFEWTGQSREEKLSGSQAMVLLAFSMLAVFLCLAALYESWSIPVAVLLVVPLGILGALSGVWLRDMPNDVYFKVGLITIIGLSAKNAILIIEFAKDLQAEGKGLLEATLEACHLRFRPIIMTSFAFILGVLPLAIASGAGSASQRAIGTGVMGGMVTATVLAVFFVPVFYVVVRKIFPGGHVAPHSTALSSPSTDSVAELLKDKS</sequence>
<evidence type="ECO:0000313" key="11">
    <source>
        <dbReference type="Proteomes" id="UP000518288"/>
    </source>
</evidence>
<keyword evidence="6 9" id="KW-0812">Transmembrane</keyword>
<dbReference type="GO" id="GO:0015562">
    <property type="term" value="F:efflux transmembrane transporter activity"/>
    <property type="evidence" value="ECO:0007669"/>
    <property type="project" value="InterPro"/>
</dbReference>
<dbReference type="GO" id="GO:0009636">
    <property type="term" value="P:response to toxic substance"/>
    <property type="evidence" value="ECO:0007669"/>
    <property type="project" value="UniProtKB-ARBA"/>
</dbReference>
<keyword evidence="11" id="KW-1185">Reference proteome</keyword>
<dbReference type="InterPro" id="IPR004764">
    <property type="entry name" value="MdtF-like"/>
</dbReference>
<dbReference type="Pfam" id="PF00873">
    <property type="entry name" value="ACR_tran"/>
    <property type="match status" value="1"/>
</dbReference>
<dbReference type="PANTHER" id="PTHR32063:SF10">
    <property type="entry name" value="EFFLUX PUMP MEMBRANE TRANSPORTER"/>
    <property type="match status" value="1"/>
</dbReference>
<dbReference type="FunFam" id="1.20.1640.10:FF:000001">
    <property type="entry name" value="Efflux pump membrane transporter"/>
    <property type="match status" value="1"/>
</dbReference>
<evidence type="ECO:0000256" key="4">
    <source>
        <dbReference type="ARBA" id="ARBA00022475"/>
    </source>
</evidence>
<feature type="transmembrane region" description="Helical" evidence="9">
    <location>
        <begin position="367"/>
        <end position="387"/>
    </location>
</feature>
<evidence type="ECO:0000256" key="7">
    <source>
        <dbReference type="ARBA" id="ARBA00022989"/>
    </source>
</evidence>
<dbReference type="Gene3D" id="3.30.70.1430">
    <property type="entry name" value="Multidrug efflux transporter AcrB pore domain"/>
    <property type="match status" value="2"/>
</dbReference>
<comment type="caution">
    <text evidence="9">Lacks conserved residue(s) required for the propagation of feature annotation.</text>
</comment>
<keyword evidence="8 9" id="KW-0472">Membrane</keyword>
<gene>
    <name evidence="10" type="ORF">BDD16_003668</name>
</gene>
<dbReference type="GO" id="GO:0042910">
    <property type="term" value="F:xenobiotic transmembrane transporter activity"/>
    <property type="evidence" value="ECO:0007669"/>
    <property type="project" value="TreeGrafter"/>
</dbReference>
<keyword evidence="3 9" id="KW-0813">Transport</keyword>
<dbReference type="AlphaFoldDB" id="A0A7Y9R439"/>
<keyword evidence="7 9" id="KW-1133">Transmembrane helix</keyword>
<organism evidence="10 11">
    <name type="scientific">Sphaerotilus montanus</name>
    <dbReference type="NCBI Taxonomy" id="522889"/>
    <lineage>
        <taxon>Bacteria</taxon>
        <taxon>Pseudomonadati</taxon>
        <taxon>Pseudomonadota</taxon>
        <taxon>Betaproteobacteria</taxon>
        <taxon>Burkholderiales</taxon>
        <taxon>Sphaerotilaceae</taxon>
        <taxon>Sphaerotilus</taxon>
    </lineage>
</organism>
<reference evidence="10 11" key="1">
    <citation type="submission" date="2020-07" db="EMBL/GenBank/DDBJ databases">
        <title>Genomic Encyclopedia of Archaeal and Bacterial Type Strains, Phase II (KMG-II): from individual species to whole genera.</title>
        <authorList>
            <person name="Goeker M."/>
        </authorList>
    </citation>
    <scope>NUCLEOTIDE SEQUENCE [LARGE SCALE GENOMIC DNA]</scope>
    <source>
        <strain evidence="10 11">DSM 21226</strain>
    </source>
</reference>
<keyword evidence="4" id="KW-1003">Cell membrane</keyword>
<dbReference type="NCBIfam" id="NF000282">
    <property type="entry name" value="RND_permease_1"/>
    <property type="match status" value="1"/>
</dbReference>
<evidence type="ECO:0000256" key="6">
    <source>
        <dbReference type="ARBA" id="ARBA00022692"/>
    </source>
</evidence>
<comment type="similarity">
    <text evidence="2 9">Belongs to the resistance-nodulation-cell division (RND) (TC 2.A.6) family.</text>
</comment>
<comment type="caution">
    <text evidence="10">The sequence shown here is derived from an EMBL/GenBank/DDBJ whole genome shotgun (WGS) entry which is preliminary data.</text>
</comment>
<dbReference type="Gene3D" id="3.30.70.1320">
    <property type="entry name" value="Multidrug efflux transporter AcrB pore domain like"/>
    <property type="match status" value="1"/>
</dbReference>
<dbReference type="SUPFAM" id="SSF82693">
    <property type="entry name" value="Multidrug efflux transporter AcrB pore domain, PN1, PN2, PC1 and PC2 subdomains"/>
    <property type="match status" value="3"/>
</dbReference>
<feature type="transmembrane region" description="Helical" evidence="9">
    <location>
        <begin position="998"/>
        <end position="1024"/>
    </location>
</feature>
<evidence type="ECO:0000256" key="8">
    <source>
        <dbReference type="ARBA" id="ARBA00023136"/>
    </source>
</evidence>
<feature type="transmembrane region" description="Helical" evidence="9">
    <location>
        <begin position="341"/>
        <end position="360"/>
    </location>
</feature>
<evidence type="ECO:0000256" key="1">
    <source>
        <dbReference type="ARBA" id="ARBA00004429"/>
    </source>
</evidence>